<evidence type="ECO:0000256" key="1">
    <source>
        <dbReference type="ARBA" id="ARBA00023015"/>
    </source>
</evidence>
<dbReference type="InterPro" id="IPR036388">
    <property type="entry name" value="WH-like_DNA-bd_sf"/>
</dbReference>
<sequence length="264" mass="29072">MAGETKHSYRELELLDAIRRVGGFAKNSDLATALNVSEETVRRTIKALSKAGSVARVHGGAYLVGTQSDPSFFQRIEQYAREKRAVAKTLVREIEDGMTLFLDVGSTTAFVAEELRTRGSLSITTNSVQVAQTLVGHNDNHVYLLGGEMHVDELGAFGHVAEQQARQFCYDLSVLSADALHTKRGFLYLNRAEADLASVVIDCSDAAVVAMTHHKFGSKAPHQGFTPQRIDRMIVDQVPEHELARQLDNWDISVKAVHPEVVKC</sequence>
<dbReference type="RefSeq" id="WP_091427424.1">
    <property type="nucleotide sequence ID" value="NZ_FOJB01000001.1"/>
</dbReference>
<dbReference type="EMBL" id="FOJB01000001">
    <property type="protein sequence ID" value="SEV89436.1"/>
    <property type="molecule type" value="Genomic_DNA"/>
</dbReference>
<dbReference type="Gene3D" id="1.10.10.10">
    <property type="entry name" value="Winged helix-like DNA-binding domain superfamily/Winged helix DNA-binding domain"/>
    <property type="match status" value="1"/>
</dbReference>
<dbReference type="SUPFAM" id="SSF100950">
    <property type="entry name" value="NagB/RpiA/CoA transferase-like"/>
    <property type="match status" value="1"/>
</dbReference>
<dbReference type="Pfam" id="PF08220">
    <property type="entry name" value="HTH_DeoR"/>
    <property type="match status" value="1"/>
</dbReference>
<organism evidence="4 5">
    <name type="scientific">Aliiroseovarius sediminilitoris</name>
    <dbReference type="NCBI Taxonomy" id="1173584"/>
    <lineage>
        <taxon>Bacteria</taxon>
        <taxon>Pseudomonadati</taxon>
        <taxon>Pseudomonadota</taxon>
        <taxon>Alphaproteobacteria</taxon>
        <taxon>Rhodobacterales</taxon>
        <taxon>Paracoccaceae</taxon>
        <taxon>Aliiroseovarius</taxon>
    </lineage>
</organism>
<dbReference type="PANTHER" id="PTHR30363">
    <property type="entry name" value="HTH-TYPE TRANSCRIPTIONAL REGULATOR SRLR-RELATED"/>
    <property type="match status" value="1"/>
</dbReference>
<name>A0A1I0MNK8_9RHOB</name>
<feature type="domain" description="HTH deoR-type" evidence="3">
    <location>
        <begin position="8"/>
        <end position="63"/>
    </location>
</feature>
<dbReference type="InterPro" id="IPR014036">
    <property type="entry name" value="DeoR-like_C"/>
</dbReference>
<dbReference type="SUPFAM" id="SSF46785">
    <property type="entry name" value="Winged helix' DNA-binding domain"/>
    <property type="match status" value="1"/>
</dbReference>
<dbReference type="Proteomes" id="UP000199650">
    <property type="component" value="Unassembled WGS sequence"/>
</dbReference>
<keyword evidence="2" id="KW-0804">Transcription</keyword>
<keyword evidence="1" id="KW-0805">Transcription regulation</keyword>
<dbReference type="AlphaFoldDB" id="A0A1I0MNK8"/>
<reference evidence="4 5" key="1">
    <citation type="submission" date="2016-10" db="EMBL/GenBank/DDBJ databases">
        <authorList>
            <person name="de Groot N.N."/>
        </authorList>
    </citation>
    <scope>NUCLEOTIDE SEQUENCE [LARGE SCALE GENOMIC DNA]</scope>
    <source>
        <strain evidence="4 5">DSM 29439</strain>
    </source>
</reference>
<dbReference type="SMART" id="SM01134">
    <property type="entry name" value="DeoRC"/>
    <property type="match status" value="1"/>
</dbReference>
<evidence type="ECO:0000313" key="4">
    <source>
        <dbReference type="EMBL" id="SEV89436.1"/>
    </source>
</evidence>
<evidence type="ECO:0000259" key="3">
    <source>
        <dbReference type="PROSITE" id="PS51000"/>
    </source>
</evidence>
<keyword evidence="5" id="KW-1185">Reference proteome</keyword>
<dbReference type="Gene3D" id="3.40.50.1360">
    <property type="match status" value="1"/>
</dbReference>
<evidence type="ECO:0000256" key="2">
    <source>
        <dbReference type="ARBA" id="ARBA00023163"/>
    </source>
</evidence>
<dbReference type="PANTHER" id="PTHR30363:SF8">
    <property type="entry name" value="DEOXYRIBOSE OPERON REPRESSOR"/>
    <property type="match status" value="1"/>
</dbReference>
<proteinExistence type="predicted"/>
<accession>A0A1I0MNK8</accession>
<dbReference type="SMART" id="SM00420">
    <property type="entry name" value="HTH_DEOR"/>
    <property type="match status" value="1"/>
</dbReference>
<dbReference type="InterPro" id="IPR001034">
    <property type="entry name" value="DeoR_HTH"/>
</dbReference>
<protein>
    <submittedName>
        <fullName evidence="4">Transcriptional regulator, DeoR family</fullName>
    </submittedName>
</protein>
<gene>
    <name evidence="4" type="ORF">SAMN05444851_0154</name>
</gene>
<dbReference type="PRINTS" id="PR00037">
    <property type="entry name" value="HTHLACR"/>
</dbReference>
<dbReference type="GO" id="GO:0003700">
    <property type="term" value="F:DNA-binding transcription factor activity"/>
    <property type="evidence" value="ECO:0007669"/>
    <property type="project" value="InterPro"/>
</dbReference>
<dbReference type="InterPro" id="IPR036390">
    <property type="entry name" value="WH_DNA-bd_sf"/>
</dbReference>
<dbReference type="PROSITE" id="PS51000">
    <property type="entry name" value="HTH_DEOR_2"/>
    <property type="match status" value="1"/>
</dbReference>
<dbReference type="Pfam" id="PF00455">
    <property type="entry name" value="DeoRC"/>
    <property type="match status" value="1"/>
</dbReference>
<dbReference type="InterPro" id="IPR037171">
    <property type="entry name" value="NagB/RpiA_transferase-like"/>
</dbReference>
<dbReference type="STRING" id="1173584.SAMN05444851_0154"/>
<evidence type="ECO:0000313" key="5">
    <source>
        <dbReference type="Proteomes" id="UP000199650"/>
    </source>
</evidence>
<dbReference type="InterPro" id="IPR050313">
    <property type="entry name" value="Carb_Metab_HTH_regulators"/>
</dbReference>
<dbReference type="OrthoDB" id="7688673at2"/>